<protein>
    <submittedName>
        <fullName evidence="3">Uncharacterized protein</fullName>
    </submittedName>
</protein>
<feature type="region of interest" description="Disordered" evidence="2">
    <location>
        <begin position="97"/>
        <end position="116"/>
    </location>
</feature>
<reference evidence="3" key="2">
    <citation type="submission" date="2013-10" db="EMBL/GenBank/DDBJ databases">
        <authorList>
            <person name="Aslett M."/>
        </authorList>
    </citation>
    <scope>NUCLEOTIDE SEQUENCE [LARGE SCALE GENOMIC DNA]</scope>
    <source>
        <strain evidence="3">Houghton</strain>
    </source>
</reference>
<feature type="compositionally biased region" description="Polar residues" evidence="2">
    <location>
        <begin position="1907"/>
        <end position="1942"/>
    </location>
</feature>
<feature type="compositionally biased region" description="Low complexity" evidence="2">
    <location>
        <begin position="544"/>
        <end position="556"/>
    </location>
</feature>
<reference evidence="3" key="1">
    <citation type="submission" date="2013-10" db="EMBL/GenBank/DDBJ databases">
        <title>Genomic analysis of the causative agents of coccidiosis in chickens.</title>
        <authorList>
            <person name="Reid A.J."/>
            <person name="Blake D."/>
            <person name="Billington K."/>
            <person name="Browne H."/>
            <person name="Dunn M."/>
            <person name="Hung S."/>
            <person name="Kawahara F."/>
            <person name="Miranda-Saavedra D."/>
            <person name="Mourier T."/>
            <person name="Nagra H."/>
            <person name="Otto T.D."/>
            <person name="Rawlings N."/>
            <person name="Sanchez A."/>
            <person name="Sanders M."/>
            <person name="Subramaniam C."/>
            <person name="Tay Y."/>
            <person name="Dear P."/>
            <person name="Doerig C."/>
            <person name="Gruber A."/>
            <person name="Parkinson J."/>
            <person name="Shirley M."/>
            <person name="Wan K.L."/>
            <person name="Berriman M."/>
            <person name="Tomley F."/>
            <person name="Pain A."/>
        </authorList>
    </citation>
    <scope>NUCLEOTIDE SEQUENCE [LARGE SCALE GENOMIC DNA]</scope>
    <source>
        <strain evidence="3">Houghton</strain>
    </source>
</reference>
<evidence type="ECO:0000313" key="3">
    <source>
        <dbReference type="EMBL" id="CDI87868.1"/>
    </source>
</evidence>
<feature type="region of interest" description="Disordered" evidence="2">
    <location>
        <begin position="1454"/>
        <end position="1481"/>
    </location>
</feature>
<feature type="compositionally biased region" description="Basic and acidic residues" evidence="2">
    <location>
        <begin position="504"/>
        <end position="514"/>
    </location>
</feature>
<gene>
    <name evidence="3" type="ORF">EPH_0017180</name>
</gene>
<feature type="region of interest" description="Disordered" evidence="2">
    <location>
        <begin position="1227"/>
        <end position="1271"/>
    </location>
</feature>
<proteinExistence type="predicted"/>
<feature type="compositionally biased region" description="Basic and acidic residues" evidence="2">
    <location>
        <begin position="764"/>
        <end position="790"/>
    </location>
</feature>
<feature type="compositionally biased region" description="Polar residues" evidence="2">
    <location>
        <begin position="912"/>
        <end position="923"/>
    </location>
</feature>
<feature type="compositionally biased region" description="Basic and acidic residues" evidence="2">
    <location>
        <begin position="710"/>
        <end position="726"/>
    </location>
</feature>
<keyword evidence="4" id="KW-1185">Reference proteome</keyword>
<feature type="compositionally biased region" description="Low complexity" evidence="2">
    <location>
        <begin position="577"/>
        <end position="586"/>
    </location>
</feature>
<feature type="compositionally biased region" description="Low complexity" evidence="2">
    <location>
        <begin position="1889"/>
        <end position="1906"/>
    </location>
</feature>
<feature type="compositionally biased region" description="Pro residues" evidence="2">
    <location>
        <begin position="1063"/>
        <end position="1074"/>
    </location>
</feature>
<feature type="compositionally biased region" description="Basic and acidic residues" evidence="2">
    <location>
        <begin position="222"/>
        <end position="231"/>
    </location>
</feature>
<evidence type="ECO:0000256" key="2">
    <source>
        <dbReference type="SAM" id="MobiDB-lite"/>
    </source>
</evidence>
<feature type="region of interest" description="Disordered" evidence="2">
    <location>
        <begin position="60"/>
        <end position="81"/>
    </location>
</feature>
<feature type="region of interest" description="Disordered" evidence="2">
    <location>
        <begin position="141"/>
        <end position="296"/>
    </location>
</feature>
<feature type="region of interest" description="Disordered" evidence="2">
    <location>
        <begin position="1335"/>
        <end position="1437"/>
    </location>
</feature>
<feature type="compositionally biased region" description="Low complexity" evidence="2">
    <location>
        <begin position="1547"/>
        <end position="1560"/>
    </location>
</feature>
<feature type="compositionally biased region" description="Polar residues" evidence="2">
    <location>
        <begin position="1020"/>
        <end position="1043"/>
    </location>
</feature>
<feature type="compositionally biased region" description="Basic and acidic residues" evidence="2">
    <location>
        <begin position="247"/>
        <end position="257"/>
    </location>
</feature>
<dbReference type="Proteomes" id="UP000018201">
    <property type="component" value="Unassembled WGS sequence"/>
</dbReference>
<dbReference type="EMBL" id="HG708497">
    <property type="protein sequence ID" value="CDI87868.1"/>
    <property type="molecule type" value="Genomic_DNA"/>
</dbReference>
<feature type="compositionally biased region" description="Low complexity" evidence="2">
    <location>
        <begin position="1454"/>
        <end position="1472"/>
    </location>
</feature>
<name>U6H902_9EIME</name>
<feature type="compositionally biased region" description="Polar residues" evidence="2">
    <location>
        <begin position="149"/>
        <end position="176"/>
    </location>
</feature>
<feature type="compositionally biased region" description="Basic and acidic residues" evidence="2">
    <location>
        <begin position="864"/>
        <end position="878"/>
    </location>
</feature>
<feature type="region of interest" description="Disordered" evidence="2">
    <location>
        <begin position="466"/>
        <end position="923"/>
    </location>
</feature>
<feature type="compositionally biased region" description="Low complexity" evidence="2">
    <location>
        <begin position="232"/>
        <end position="241"/>
    </location>
</feature>
<feature type="compositionally biased region" description="Basic and acidic residues" evidence="2">
    <location>
        <begin position="195"/>
        <end position="212"/>
    </location>
</feature>
<feature type="compositionally biased region" description="Basic and acidic residues" evidence="2">
    <location>
        <begin position="265"/>
        <end position="288"/>
    </location>
</feature>
<feature type="compositionally biased region" description="Basic and acidic residues" evidence="2">
    <location>
        <begin position="1227"/>
        <end position="1236"/>
    </location>
</feature>
<feature type="compositionally biased region" description="Polar residues" evidence="2">
    <location>
        <begin position="1078"/>
        <end position="1090"/>
    </location>
</feature>
<feature type="region of interest" description="Disordered" evidence="2">
    <location>
        <begin position="2154"/>
        <end position="2227"/>
    </location>
</feature>
<feature type="region of interest" description="Disordered" evidence="2">
    <location>
        <begin position="947"/>
        <end position="1126"/>
    </location>
</feature>
<feature type="compositionally biased region" description="Basic and acidic residues" evidence="2">
    <location>
        <begin position="60"/>
        <end position="72"/>
    </location>
</feature>
<accession>U6H902</accession>
<feature type="compositionally biased region" description="Low complexity" evidence="2">
    <location>
        <begin position="1378"/>
        <end position="1393"/>
    </location>
</feature>
<keyword evidence="1" id="KW-0175">Coiled coil</keyword>
<evidence type="ECO:0000256" key="1">
    <source>
        <dbReference type="SAM" id="Coils"/>
    </source>
</evidence>
<dbReference type="VEuPathDB" id="ToxoDB:EPH_0017180"/>
<feature type="compositionally biased region" description="Low complexity" evidence="2">
    <location>
        <begin position="1943"/>
        <end position="1958"/>
    </location>
</feature>
<feature type="compositionally biased region" description="Polar residues" evidence="2">
    <location>
        <begin position="949"/>
        <end position="971"/>
    </location>
</feature>
<feature type="region of interest" description="Disordered" evidence="2">
    <location>
        <begin position="1843"/>
        <end position="1871"/>
    </location>
</feature>
<feature type="compositionally biased region" description="Basic and acidic residues" evidence="2">
    <location>
        <begin position="887"/>
        <end position="902"/>
    </location>
</feature>
<feature type="compositionally biased region" description="Polar residues" evidence="2">
    <location>
        <begin position="645"/>
        <end position="658"/>
    </location>
</feature>
<feature type="compositionally biased region" description="Low complexity" evidence="2">
    <location>
        <begin position="2188"/>
        <end position="2227"/>
    </location>
</feature>
<feature type="region of interest" description="Disordered" evidence="2">
    <location>
        <begin position="1889"/>
        <end position="1958"/>
    </location>
</feature>
<feature type="compositionally biased region" description="Basic and acidic residues" evidence="2">
    <location>
        <begin position="177"/>
        <end position="186"/>
    </location>
</feature>
<feature type="coiled-coil region" evidence="1">
    <location>
        <begin position="1282"/>
        <end position="1309"/>
    </location>
</feature>
<feature type="region of interest" description="Disordered" evidence="2">
    <location>
        <begin position="1540"/>
        <end position="1560"/>
    </location>
</feature>
<feature type="compositionally biased region" description="Low complexity" evidence="2">
    <location>
        <begin position="791"/>
        <end position="810"/>
    </location>
</feature>
<feature type="region of interest" description="Disordered" evidence="2">
    <location>
        <begin position="1180"/>
        <end position="1201"/>
    </location>
</feature>
<dbReference type="OrthoDB" id="348540at2759"/>
<feature type="compositionally biased region" description="Basic and acidic residues" evidence="2">
    <location>
        <begin position="1362"/>
        <end position="1376"/>
    </location>
</feature>
<sequence length="2291" mass="262933">MDIPYILPEKPRLHHDYYMRCLSAGSRLDQFCASQQTQKGSSGNEAASSCEELLGCVPSSREEKHGQNRRESTGTFPLDTLEEPLAQNRFTAVSGFSAEPAETPRMKSAECNQEEESFSLMPLPALRGPSLIASAAIDSLDPQPAGQRRGTNPPNSASSPHAVQRTTIPSQTSQQEEWCHEKTAKEDPEEIQESAQKDGKQRKQKNEDEGLRRQRAHPAKQGQRERMRQRQLEQQQPTESQGIEQQGNRHEHQEEMHQVGPSDMHGQHTDSSHHEDGERKNLNMHEDNASTGGEVGGTALQQEQHQMHALDGSGSSCTANRLLQRAQFGGHCKEPAKETQTRTSCQHPEKEGEQQLLPLQHMPAEWLQHEMQALLREEYQQRQIVQRREEQQHEALQQHPPLERPWVLLAQKQQEEDLRQMHQASLRQMQQELADRHQRHIQARLQEETKAQQEKLEKERQETIRLKQQQKQNHQKQLKIHQPASGAKPRSTPLTRRKNIYWQHRQEEKQRDNPVEVQTTAEQEQEQLSEKQPQQQKQQEEEQPTQSEEQPAKQAQPHPPAEQKGENSGNPSKEGEQQPLQQQGEPVQRRKETDETEGVKPNPRKNNKESLQKQQQPTQSQQHEQQLKQHQQQQHDVPTQEEVRQSLQLGEQKAQQALQKGRKPAYLQKWHQKQQPPTKQEGHQRQHSKGKRERTNSRQPTAGEGQQEPDDPKQREDQAERNEKYRQKQKQQSPCQDEEQTQERFMGRLEVPLQHGEKQLPTNEAHKQKLTQHESRQSQRRECLEEERLPEAQQQPLSTEQQTTEQQQEQDGVRELKKNKGQTQEENQRMRVQQYKEQPKQRWLQQKEPQHPLPKGSQTQTQVKRREQQPQQKQKGEQQEQQQQDDEQQHEVHQQKDHRLEQQGHNQVQQQPPNKQAEGNSALTRNELLRLSFTPLAAVKDDEYYLQHRQPSNTNSSLPWGTTASKQQQPFSRMPLPDTPDQLPVRTPRRSLCEGQRSEDASAKVPVLPFQQADVRRFSKGQQRPLNQRWQPPEISQQQTADSKQAERGGPAKSLLRRRNPILLPPPPPPPPPVTAIMQLTQHSQEQWKTASMRGGHQPKNPRSRQRLLHQEQRRLQKQPKQSAANLPLRAAENFTIHQRPQQNIQPHDAMLQQDLQQHQRLLAYDQQVQRDIAIPVLSKMGDKPSSRSSHSSTVGVDSPFPFAQASRPTWDQDHISMPLSRECHNTRDHCTDEAPRSFVETEGGGGRADLDRSDNEQASNGGLDRQARRFGDSGLGLTQQLPALQARTLRSERKVQRLQEQAVEQQQKDRLNPIVQQVHQQLVQARLEFLEEQARGQGRSSTVLSAKKTKQQETQQQRTFEQAERKQGEERHNILEHQQQQRRQQHRQQQQQGQDEDSTPCPNALHRQQQLMSAHGHQQQQEQQQRREQQQQQEQQQQREQQQEQQQQQQQQQQQGQQPQQEQQQPQQRGHAQQKRQQDSQILYSSKDDIPQLRLIQAPSQEQHDPHEQQMQQGMELPHDSGEHILTVERQYFQRQDTCGQNRTGQPQQPLDVQHQQQAWLQRHLQQEQQYRQEGLHLTQGQQPQQHHQHTPQQPIICGRQYVALPQHSYAVMHQLHPFIEQQQQQAWLQLQLHLSLQQQQHACILMNQQRLWLLRQQHPWTPSQQHLWALQQHQFWQQQQQLWQLQQPQAWLQQQQHLRLQHQQQAYIQQHLRHEQQQQHGPPPAEHRADYCSPYAPFHAPADTVLGATENAPYIRHLVSCGMRMPPPWDGCISPQSAHLGFCGACLQYVYLDRYLLPATETALASSTAVVAGNEATSGYFYGPGSHEAREFLPHEQQLPTASADAAGGPPGVRILPATEGGGAAGATEMQGDTYQHMDANTVFINTNSHSSHNAHNSNSLNDNGGTYNESPPSNNSKGSVYNSSRSSSTAQRCRQMNRTSWGEGESSNNNNGNSSMASRFARFEAFEPFEFLTESPRGSSGQADSIVSPAAPANKAASILQATTTGVYQDYLPQPLQSQLHEVTPPLGDLLVGANAVSSHRSLSTFSSFNASAPVFVPARIAEPTSPTFAAAVAAAAAAANQESLASSTVGNLALDIRPWGSQQTNTQMLMNSYGQIHPRALQQQQQIQQQLSVHLNQDERREQQRMLRVQLRQANSQSSFDREPNAQQTQQSSQSLHQFPPCHQLSEPQQHQQQQNVQQQDEQQRNEQQLPNQPHAQPQQQWPQCPLSSFISGSLPALVSSIDSSSRQGSLLVIGACLQCWQFVVRPPALCLLDQIRERGIGRRITI</sequence>
<organism evidence="3 4">
    <name type="scientific">Eimeria praecox</name>
    <dbReference type="NCBI Taxonomy" id="51316"/>
    <lineage>
        <taxon>Eukaryota</taxon>
        <taxon>Sar</taxon>
        <taxon>Alveolata</taxon>
        <taxon>Apicomplexa</taxon>
        <taxon>Conoidasida</taxon>
        <taxon>Coccidia</taxon>
        <taxon>Eucoccidiorida</taxon>
        <taxon>Eimeriorina</taxon>
        <taxon>Eimeriidae</taxon>
        <taxon>Eimeria</taxon>
    </lineage>
</organism>
<evidence type="ECO:0000313" key="4">
    <source>
        <dbReference type="Proteomes" id="UP000018201"/>
    </source>
</evidence>
<feature type="compositionally biased region" description="Low complexity" evidence="2">
    <location>
        <begin position="612"/>
        <end position="635"/>
    </location>
</feature>